<dbReference type="GO" id="GO:0015031">
    <property type="term" value="P:protein transport"/>
    <property type="evidence" value="ECO:0007669"/>
    <property type="project" value="UniProtKB-KW"/>
</dbReference>
<evidence type="ECO:0000259" key="11">
    <source>
        <dbReference type="Pfam" id="PF04815"/>
    </source>
</evidence>
<feature type="compositionally biased region" description="Low complexity" evidence="7">
    <location>
        <begin position="102"/>
        <end position="128"/>
    </location>
</feature>
<dbReference type="SUPFAM" id="SSF53300">
    <property type="entry name" value="vWA-like"/>
    <property type="match status" value="1"/>
</dbReference>
<evidence type="ECO:0000256" key="7">
    <source>
        <dbReference type="SAM" id="MobiDB-lite"/>
    </source>
</evidence>
<feature type="compositionally biased region" description="Low complexity" evidence="7">
    <location>
        <begin position="75"/>
        <end position="87"/>
    </location>
</feature>
<dbReference type="Pfam" id="PF00626">
    <property type="entry name" value="Gelsolin"/>
    <property type="match status" value="1"/>
</dbReference>
<proteinExistence type="inferred from homology"/>
<evidence type="ECO:0000313" key="14">
    <source>
        <dbReference type="Proteomes" id="UP001620626"/>
    </source>
</evidence>
<dbReference type="SUPFAM" id="SSF81811">
    <property type="entry name" value="Helical domain of Sec23/24"/>
    <property type="match status" value="1"/>
</dbReference>
<feature type="compositionally biased region" description="Pro residues" evidence="7">
    <location>
        <begin position="88"/>
        <end position="101"/>
    </location>
</feature>
<dbReference type="InterPro" id="IPR012990">
    <property type="entry name" value="Beta-sandwich_Sec23_24"/>
</dbReference>
<keyword evidence="14" id="KW-1185">Reference proteome</keyword>
<dbReference type="AlphaFoldDB" id="A0ABD2M1B4"/>
<dbReference type="SUPFAM" id="SSF81995">
    <property type="entry name" value="beta-sandwich domain of Sec23/24"/>
    <property type="match status" value="1"/>
</dbReference>
<dbReference type="Gene3D" id="3.40.20.10">
    <property type="entry name" value="Severin"/>
    <property type="match status" value="1"/>
</dbReference>
<dbReference type="InterPro" id="IPR006895">
    <property type="entry name" value="Znf_Sec23_Sec24"/>
</dbReference>
<feature type="domain" description="Gelsolin-like" evidence="8">
    <location>
        <begin position="925"/>
        <end position="990"/>
    </location>
</feature>
<keyword evidence="4" id="KW-0813">Transport</keyword>
<dbReference type="Gene3D" id="2.30.30.380">
    <property type="entry name" value="Zn-finger domain of Sec23/24"/>
    <property type="match status" value="1"/>
</dbReference>
<dbReference type="InterPro" id="IPR036180">
    <property type="entry name" value="Gelsolin-like_dom_sf"/>
</dbReference>
<accession>A0ABD2M1B4</accession>
<dbReference type="Pfam" id="PF04810">
    <property type="entry name" value="zf-Sec23_Sec24"/>
    <property type="match status" value="1"/>
</dbReference>
<name>A0ABD2M1B4_9BILA</name>
<reference evidence="13 14" key="1">
    <citation type="submission" date="2024-10" db="EMBL/GenBank/DDBJ databases">
        <authorList>
            <person name="Kim D."/>
        </authorList>
    </citation>
    <scope>NUCLEOTIDE SEQUENCE [LARGE SCALE GENOMIC DNA]</scope>
    <source>
        <strain evidence="13">BH-2024</strain>
    </source>
</reference>
<evidence type="ECO:0000256" key="5">
    <source>
        <dbReference type="ARBA" id="ARBA00022927"/>
    </source>
</evidence>
<dbReference type="Pfam" id="PF04815">
    <property type="entry name" value="Sec23_helical"/>
    <property type="match status" value="1"/>
</dbReference>
<feature type="domain" description="Sec23/Sec24 beta-sandwich" evidence="12">
    <location>
        <begin position="647"/>
        <end position="731"/>
    </location>
</feature>
<dbReference type="SUPFAM" id="SSF82754">
    <property type="entry name" value="C-terminal, gelsolin-like domain of Sec23/24"/>
    <property type="match status" value="1"/>
</dbReference>
<dbReference type="InterPro" id="IPR050550">
    <property type="entry name" value="SEC23_SEC24_subfamily"/>
</dbReference>
<sequence length="1056" mass="118675">MFSQQPPPTFPPVPQQQFPPVPQQQQAFPSMPQQQQQAFPPVPQQQNAFSSMPQQQQQAFPPVPQQHPAFPPMPQQQSVPPQQQQAFPPMPQQTPNFPPVPQQQQAFQPVPQQQQQTFPPMPQQQQNFPPMPQQEAFPQMPQQPPTFPPVSQQQQAFPPMPQQQQQAFPPMPQQHQQQGFPPMPQQPQAFPSMPQQPQAFSQGSAFPPGQPPQPQRQRLDPDMMPSLVQVAEDDQSTRSGLFPTGFPQAESPPLVSTEIIAQDQGNANPKFMRSTLYAVPQSQDMVKATQLPLSLAICPFAKLHQSEYPPPVIDLGEIGPVRCQRCKAYMCPFMEFIDGGRKFRCPFCRASTPVEDGYFAHLDHTGRRTDIQHRPELYLGSYEFVATKQYCKNGTPPKQPAYIFMLDVSYNAVRTGLVQLFCRNIKDMLRELPKENFRSGASSMRIGLATYDQTVHFYNLSQPGRAEMLVVSDIAEMFVPFVDGFLVEFEQAENALTVCLREIVNNFAHTRITETALGPTIQAGLDALRSADRAGKLFIFHTSLPVLDGAPGQLKNREERKLLGTDKEKTMLTPSIDFYAKLGEECVKWGCAVDLFLFPNAFVDVANIAPAVTTTGGIIYKYQYFDAERDGERFLADLRHDISREVAFDVMMRLRTSTGIRPTGFFGSFYMQNTTDVEIAALDADKAVQIEIKYDDKLDEKEAAYFQLAVLFTSCGGQRRLRVHNLSLPISSDYAQLYRLIDEDCLATHLFKQAEQTLREKAPKEIRDELTLRCAQMLAAYREKCSEQAPLGQLILPECAKLLPLHVNCIERHDALNGGAELTVDDRAWMMSLVPSLTVLAAAHLLYPRIYPLTALGTPQQQQQQQLVADDGHNQQQTGQANGGGMPSGARTSTLYSLLEDELAAMGIADGGAGGTDAQQQLVVEVPAQVRASFEYFQPQEAYLIENGLVAFVFVGREVPSEWLSNVFGVNSVTHLDTETHELPKRPNAQSVALRRLWHWANLGRERRLKLFIVKEGDALEAWMKKFLVEDRYAQTSNSYVDFLCTVHREIRSILS</sequence>
<evidence type="ECO:0000259" key="9">
    <source>
        <dbReference type="Pfam" id="PF04810"/>
    </source>
</evidence>
<evidence type="ECO:0000313" key="13">
    <source>
        <dbReference type="EMBL" id="KAL3121211.1"/>
    </source>
</evidence>
<dbReference type="InterPro" id="IPR007123">
    <property type="entry name" value="Gelsolin-like_dom"/>
</dbReference>
<evidence type="ECO:0000259" key="10">
    <source>
        <dbReference type="Pfam" id="PF04811"/>
    </source>
</evidence>
<feature type="compositionally biased region" description="Pro residues" evidence="7">
    <location>
        <begin position="61"/>
        <end position="74"/>
    </location>
</feature>
<comment type="subcellular location">
    <subcellularLocation>
        <location evidence="1">Cytoplasmic vesicle</location>
        <location evidence="1">COPII-coated vesicle membrane</location>
        <topology evidence="1">Peripheral membrane protein</topology>
        <orientation evidence="1">Cytoplasmic side</orientation>
    </subcellularLocation>
    <subcellularLocation>
        <location evidence="2">Endoplasmic reticulum membrane</location>
        <topology evidence="2">Peripheral membrane protein</topology>
        <orientation evidence="2">Cytoplasmic side</orientation>
    </subcellularLocation>
</comment>
<evidence type="ECO:0000256" key="1">
    <source>
        <dbReference type="ARBA" id="ARBA00004299"/>
    </source>
</evidence>
<dbReference type="InterPro" id="IPR036175">
    <property type="entry name" value="Sec23/24_helical_dom_sf"/>
</dbReference>
<dbReference type="Gene3D" id="1.20.120.730">
    <property type="entry name" value="Sec23/Sec24 helical domain"/>
    <property type="match status" value="1"/>
</dbReference>
<dbReference type="Pfam" id="PF08033">
    <property type="entry name" value="Sec23_BS"/>
    <property type="match status" value="1"/>
</dbReference>
<dbReference type="InterPro" id="IPR036465">
    <property type="entry name" value="vWFA_dom_sf"/>
</dbReference>
<evidence type="ECO:0000259" key="12">
    <source>
        <dbReference type="Pfam" id="PF08033"/>
    </source>
</evidence>
<dbReference type="PANTHER" id="PTHR13803:SF4">
    <property type="entry name" value="SECRETORY 24CD, ISOFORM C"/>
    <property type="match status" value="1"/>
</dbReference>
<evidence type="ECO:0000256" key="2">
    <source>
        <dbReference type="ARBA" id="ARBA00004397"/>
    </source>
</evidence>
<feature type="compositionally biased region" description="Low complexity" evidence="7">
    <location>
        <begin position="149"/>
        <end position="202"/>
    </location>
</feature>
<organism evidence="13 14">
    <name type="scientific">Heterodera trifolii</name>
    <dbReference type="NCBI Taxonomy" id="157864"/>
    <lineage>
        <taxon>Eukaryota</taxon>
        <taxon>Metazoa</taxon>
        <taxon>Ecdysozoa</taxon>
        <taxon>Nematoda</taxon>
        <taxon>Chromadorea</taxon>
        <taxon>Rhabditida</taxon>
        <taxon>Tylenchina</taxon>
        <taxon>Tylenchomorpha</taxon>
        <taxon>Tylenchoidea</taxon>
        <taxon>Heteroderidae</taxon>
        <taxon>Heteroderinae</taxon>
        <taxon>Heterodera</taxon>
    </lineage>
</organism>
<evidence type="ECO:0000256" key="3">
    <source>
        <dbReference type="ARBA" id="ARBA00008334"/>
    </source>
</evidence>
<dbReference type="EMBL" id="JBICBT010000193">
    <property type="protein sequence ID" value="KAL3121211.1"/>
    <property type="molecule type" value="Genomic_DNA"/>
</dbReference>
<feature type="compositionally biased region" description="Low complexity" evidence="7">
    <location>
        <begin position="23"/>
        <end position="60"/>
    </location>
</feature>
<comment type="similarity">
    <text evidence="3">Belongs to the SEC23/SEC24 family. SEC24 subfamily.</text>
</comment>
<keyword evidence="6" id="KW-0968">Cytoplasmic vesicle</keyword>
<protein>
    <submittedName>
        <fullName evidence="13">Uncharacterized protein</fullName>
    </submittedName>
</protein>
<dbReference type="Gene3D" id="2.60.40.1670">
    <property type="entry name" value="beta-sandwich domain of Sec23/24"/>
    <property type="match status" value="1"/>
</dbReference>
<dbReference type="InterPro" id="IPR006900">
    <property type="entry name" value="Sec23/24_helical_dom"/>
</dbReference>
<feature type="compositionally biased region" description="Pro residues" evidence="7">
    <location>
        <begin position="1"/>
        <end position="22"/>
    </location>
</feature>
<dbReference type="Gene3D" id="3.40.50.410">
    <property type="entry name" value="von Willebrand factor, type A domain"/>
    <property type="match status" value="1"/>
</dbReference>
<dbReference type="InterPro" id="IPR006896">
    <property type="entry name" value="Sec23/24_trunk_dom"/>
</dbReference>
<dbReference type="GO" id="GO:0012507">
    <property type="term" value="C:ER to Golgi transport vesicle membrane"/>
    <property type="evidence" value="ECO:0007669"/>
    <property type="project" value="UniProtKB-SubCell"/>
</dbReference>
<feature type="domain" description="Zinc finger Sec23/Sec24-type" evidence="9">
    <location>
        <begin position="320"/>
        <end position="358"/>
    </location>
</feature>
<feature type="region of interest" description="Disordered" evidence="7">
    <location>
        <begin position="1"/>
        <end position="220"/>
    </location>
</feature>
<feature type="domain" description="Sec23/Sec24 trunk" evidence="10">
    <location>
        <begin position="397"/>
        <end position="641"/>
    </location>
</feature>
<dbReference type="Pfam" id="PF04811">
    <property type="entry name" value="Sec23_trunk"/>
    <property type="match status" value="1"/>
</dbReference>
<feature type="domain" description="Sec23/Sec24 helical" evidence="11">
    <location>
        <begin position="742"/>
        <end position="839"/>
    </location>
</feature>
<dbReference type="InterPro" id="IPR036174">
    <property type="entry name" value="Znf_Sec23_Sec24_sf"/>
</dbReference>
<dbReference type="PANTHER" id="PTHR13803">
    <property type="entry name" value="SEC24-RELATED PROTEIN"/>
    <property type="match status" value="1"/>
</dbReference>
<evidence type="ECO:0000256" key="4">
    <source>
        <dbReference type="ARBA" id="ARBA00022448"/>
    </source>
</evidence>
<keyword evidence="5" id="KW-0653">Protein transport</keyword>
<dbReference type="Proteomes" id="UP001620626">
    <property type="component" value="Unassembled WGS sequence"/>
</dbReference>
<evidence type="ECO:0000259" key="8">
    <source>
        <dbReference type="Pfam" id="PF00626"/>
    </source>
</evidence>
<feature type="region of interest" description="Disordered" evidence="7">
    <location>
        <begin position="862"/>
        <end position="891"/>
    </location>
</feature>
<comment type="caution">
    <text evidence="13">The sequence shown here is derived from an EMBL/GenBank/DDBJ whole genome shotgun (WGS) entry which is preliminary data.</text>
</comment>
<gene>
    <name evidence="13" type="ORF">niasHT_008845</name>
</gene>
<dbReference type="InterPro" id="IPR029006">
    <property type="entry name" value="ADF-H/Gelsolin-like_dom_sf"/>
</dbReference>
<dbReference type="GO" id="GO:0005789">
    <property type="term" value="C:endoplasmic reticulum membrane"/>
    <property type="evidence" value="ECO:0007669"/>
    <property type="project" value="UniProtKB-SubCell"/>
</dbReference>
<evidence type="ECO:0000256" key="6">
    <source>
        <dbReference type="ARBA" id="ARBA00023329"/>
    </source>
</evidence>
<dbReference type="SUPFAM" id="SSF82919">
    <property type="entry name" value="Zn-finger domain of Sec23/24"/>
    <property type="match status" value="1"/>
</dbReference>